<dbReference type="InterPro" id="IPR012347">
    <property type="entry name" value="Ferritin-like"/>
</dbReference>
<gene>
    <name evidence="9" type="ordered locus">Taci_1580</name>
</gene>
<evidence type="ECO:0000256" key="1">
    <source>
        <dbReference type="ARBA" id="ARBA00006950"/>
    </source>
</evidence>
<protein>
    <recommendedName>
        <fullName evidence="7">Ferritin</fullName>
        <ecNumber evidence="7">1.16.3.2</ecNumber>
    </recommendedName>
</protein>
<keyword evidence="2 7" id="KW-0409">Iron storage</keyword>
<dbReference type="GO" id="GO:0004322">
    <property type="term" value="F:ferroxidase activity"/>
    <property type="evidence" value="ECO:0007669"/>
    <property type="project" value="TreeGrafter"/>
</dbReference>
<dbReference type="HOGENOM" id="CLU_065681_1_2_0"/>
<evidence type="ECO:0000256" key="3">
    <source>
        <dbReference type="ARBA" id="ARBA00022723"/>
    </source>
</evidence>
<dbReference type="GO" id="GO:0006826">
    <property type="term" value="P:iron ion transport"/>
    <property type="evidence" value="ECO:0007669"/>
    <property type="project" value="InterPro"/>
</dbReference>
<dbReference type="InterPro" id="IPR009040">
    <property type="entry name" value="Ferritin-like_diiron"/>
</dbReference>
<proteinExistence type="inferred from homology"/>
<dbReference type="EnsemblBacteria" id="ACZ19801">
    <property type="protein sequence ID" value="ACZ19801"/>
    <property type="gene ID" value="Taci_1580"/>
</dbReference>
<dbReference type="PROSITE" id="PS50905">
    <property type="entry name" value="FERRITIN_LIKE"/>
    <property type="match status" value="1"/>
</dbReference>
<keyword evidence="7" id="KW-0963">Cytoplasm</keyword>
<dbReference type="Proteomes" id="UP000002030">
    <property type="component" value="Chromosome"/>
</dbReference>
<dbReference type="GO" id="GO:0008199">
    <property type="term" value="F:ferric iron binding"/>
    <property type="evidence" value="ECO:0007669"/>
    <property type="project" value="InterPro"/>
</dbReference>
<dbReference type="PANTHER" id="PTHR11431">
    <property type="entry name" value="FERRITIN"/>
    <property type="match status" value="1"/>
</dbReference>
<evidence type="ECO:0000256" key="7">
    <source>
        <dbReference type="RuleBase" id="RU361145"/>
    </source>
</evidence>
<feature type="binding site" evidence="6">
    <location>
        <position position="17"/>
    </location>
    <ligand>
        <name>Fe cation</name>
        <dbReference type="ChEBI" id="CHEBI:24875"/>
        <label>1</label>
    </ligand>
</feature>
<dbReference type="GO" id="GO:0005829">
    <property type="term" value="C:cytosol"/>
    <property type="evidence" value="ECO:0007669"/>
    <property type="project" value="TreeGrafter"/>
</dbReference>
<keyword evidence="3 6" id="KW-0479">Metal-binding</keyword>
<evidence type="ECO:0000313" key="10">
    <source>
        <dbReference type="Proteomes" id="UP000002030"/>
    </source>
</evidence>
<feature type="binding site" evidence="6">
    <location>
        <position position="94"/>
    </location>
    <ligand>
        <name>Fe cation</name>
        <dbReference type="ChEBI" id="CHEBI:24875"/>
        <label>1</label>
    </ligand>
</feature>
<dbReference type="Pfam" id="PF00210">
    <property type="entry name" value="Ferritin"/>
    <property type="match status" value="1"/>
</dbReference>
<dbReference type="STRING" id="525903.Taci_1580"/>
<dbReference type="GO" id="GO:0042802">
    <property type="term" value="F:identical protein binding"/>
    <property type="evidence" value="ECO:0007669"/>
    <property type="project" value="UniProtKB-ARBA"/>
</dbReference>
<sequence>MISKEMEKAINEQIRAELYSSYLYLSMAAHFEADNLRGFAHWMRCQAEEERGHAMKFFDYLVDRGGRVELMAIDAPRTSWSSPEEIFQEVLEHERKVTSLINGLYEKALAEKDYPSQIMLQWFISEQVEEEASAEEILHKLRVLSGSPQGMLILDRELAQR</sequence>
<feature type="domain" description="Ferritin-like diiron" evidence="8">
    <location>
        <begin position="1"/>
        <end position="145"/>
    </location>
</feature>
<dbReference type="CDD" id="cd01055">
    <property type="entry name" value="Nonheme_Ferritin"/>
    <property type="match status" value="1"/>
</dbReference>
<evidence type="ECO:0000259" key="8">
    <source>
        <dbReference type="PROSITE" id="PS50905"/>
    </source>
</evidence>
<comment type="subcellular location">
    <subcellularLocation>
        <location evidence="7">Cytoplasm</location>
    </subcellularLocation>
</comment>
<comment type="function">
    <text evidence="7">Iron-storage protein.</text>
</comment>
<feature type="binding site" evidence="6">
    <location>
        <position position="53"/>
    </location>
    <ligand>
        <name>Fe cation</name>
        <dbReference type="ChEBI" id="CHEBI:24875"/>
        <label>1</label>
    </ligand>
</feature>
<dbReference type="RefSeq" id="WP_012870310.1">
    <property type="nucleotide sequence ID" value="NC_013522.1"/>
</dbReference>
<evidence type="ECO:0000256" key="2">
    <source>
        <dbReference type="ARBA" id="ARBA00022434"/>
    </source>
</evidence>
<accession>D1B710</accession>
<dbReference type="AlphaFoldDB" id="D1B710"/>
<dbReference type="KEGG" id="tai:Taci_1580"/>
<dbReference type="eggNOG" id="COG1528">
    <property type="taxonomic scope" value="Bacteria"/>
</dbReference>
<keyword evidence="10" id="KW-1185">Reference proteome</keyword>
<feature type="binding site" evidence="6">
    <location>
        <position position="50"/>
    </location>
    <ligand>
        <name>Fe cation</name>
        <dbReference type="ChEBI" id="CHEBI:24875"/>
        <label>1</label>
    </ligand>
</feature>
<name>D1B710_THEAS</name>
<keyword evidence="4 9" id="KW-0560">Oxidoreductase</keyword>
<dbReference type="GO" id="GO:0006879">
    <property type="term" value="P:intracellular iron ion homeostasis"/>
    <property type="evidence" value="ECO:0007669"/>
    <property type="project" value="UniProtKB-KW"/>
</dbReference>
<evidence type="ECO:0000256" key="4">
    <source>
        <dbReference type="ARBA" id="ARBA00023002"/>
    </source>
</evidence>
<dbReference type="InterPro" id="IPR041719">
    <property type="entry name" value="Ferritin_prok"/>
</dbReference>
<dbReference type="Gene3D" id="1.20.1260.10">
    <property type="match status" value="1"/>
</dbReference>
<dbReference type="EC" id="1.16.3.2" evidence="7"/>
<dbReference type="InterPro" id="IPR001519">
    <property type="entry name" value="Ferritin"/>
</dbReference>
<dbReference type="GO" id="GO:0008198">
    <property type="term" value="F:ferrous iron binding"/>
    <property type="evidence" value="ECO:0007669"/>
    <property type="project" value="TreeGrafter"/>
</dbReference>
<reference evidence="9 10" key="1">
    <citation type="journal article" date="2009" name="Stand. Genomic Sci.">
        <title>Complete genome sequence of Thermanaerovibrio acidaminovorans type strain (Su883).</title>
        <authorList>
            <person name="Chovatia M."/>
            <person name="Sikorski J."/>
            <person name="Schroder M."/>
            <person name="Lapidus A."/>
            <person name="Nolan M."/>
            <person name="Tice H."/>
            <person name="Glavina Del Rio T."/>
            <person name="Copeland A."/>
            <person name="Cheng J.F."/>
            <person name="Lucas S."/>
            <person name="Chen F."/>
            <person name="Bruce D."/>
            <person name="Goodwin L."/>
            <person name="Pitluck S."/>
            <person name="Ivanova N."/>
            <person name="Mavromatis K."/>
            <person name="Ovchinnikova G."/>
            <person name="Pati A."/>
            <person name="Chen A."/>
            <person name="Palaniappan K."/>
            <person name="Land M."/>
            <person name="Hauser L."/>
            <person name="Chang Y.J."/>
            <person name="Jeffries C.D."/>
            <person name="Chain P."/>
            <person name="Saunders E."/>
            <person name="Detter J.C."/>
            <person name="Brettin T."/>
            <person name="Rohde M."/>
            <person name="Goker M."/>
            <person name="Spring S."/>
            <person name="Bristow J."/>
            <person name="Markowitz V."/>
            <person name="Hugenholtz P."/>
            <person name="Kyrpides N.C."/>
            <person name="Klenk H.P."/>
            <person name="Eisen J.A."/>
        </authorList>
    </citation>
    <scope>NUCLEOTIDE SEQUENCE [LARGE SCALE GENOMIC DNA]</scope>
    <source>
        <strain evidence="10">ATCC 49978 / DSM 6589 / Su883</strain>
    </source>
</reference>
<dbReference type="InterPro" id="IPR008331">
    <property type="entry name" value="Ferritin_DPS_dom"/>
</dbReference>
<dbReference type="InterPro" id="IPR009078">
    <property type="entry name" value="Ferritin-like_SF"/>
</dbReference>
<evidence type="ECO:0000313" key="9">
    <source>
        <dbReference type="EMBL" id="ACZ19801.1"/>
    </source>
</evidence>
<comment type="catalytic activity">
    <reaction evidence="7">
        <text>4 Fe(2+) + O2 + 6 H2O = 4 iron(III) oxide-hydroxide + 12 H(+)</text>
        <dbReference type="Rhea" id="RHEA:11972"/>
        <dbReference type="ChEBI" id="CHEBI:15377"/>
        <dbReference type="ChEBI" id="CHEBI:15378"/>
        <dbReference type="ChEBI" id="CHEBI:15379"/>
        <dbReference type="ChEBI" id="CHEBI:29033"/>
        <dbReference type="ChEBI" id="CHEBI:78619"/>
        <dbReference type="EC" id="1.16.3.2"/>
    </reaction>
</comment>
<dbReference type="EMBL" id="CP001818">
    <property type="protein sequence ID" value="ACZ19801.1"/>
    <property type="molecule type" value="Genomic_DNA"/>
</dbReference>
<dbReference type="OrthoDB" id="9801481at2"/>
<comment type="similarity">
    <text evidence="1 7">Belongs to the ferritin family. Prokaryotic subfamily.</text>
</comment>
<dbReference type="PANTHER" id="PTHR11431:SF127">
    <property type="entry name" value="BACTERIAL NON-HEME FERRITIN"/>
    <property type="match status" value="1"/>
</dbReference>
<evidence type="ECO:0000256" key="5">
    <source>
        <dbReference type="ARBA" id="ARBA00023004"/>
    </source>
</evidence>
<organism evidence="9 10">
    <name type="scientific">Thermanaerovibrio acidaminovorans (strain ATCC 49978 / DSM 6589 / Su883)</name>
    <name type="common">Selenomonas acidaminovorans</name>
    <dbReference type="NCBI Taxonomy" id="525903"/>
    <lineage>
        <taxon>Bacteria</taxon>
        <taxon>Thermotogati</taxon>
        <taxon>Synergistota</taxon>
        <taxon>Synergistia</taxon>
        <taxon>Synergistales</taxon>
        <taxon>Synergistaceae</taxon>
        <taxon>Thermanaerovibrio</taxon>
    </lineage>
</organism>
<dbReference type="FunFam" id="1.20.1260.10:FF:000001">
    <property type="entry name" value="Non-heme ferritin"/>
    <property type="match status" value="1"/>
</dbReference>
<dbReference type="SUPFAM" id="SSF47240">
    <property type="entry name" value="Ferritin-like"/>
    <property type="match status" value="1"/>
</dbReference>
<keyword evidence="5 6" id="KW-0408">Iron</keyword>
<feature type="binding site" evidence="6">
    <location>
        <position position="127"/>
    </location>
    <ligand>
        <name>Fe cation</name>
        <dbReference type="ChEBI" id="CHEBI:24875"/>
        <label>1</label>
    </ligand>
</feature>
<evidence type="ECO:0000256" key="6">
    <source>
        <dbReference type="PIRSR" id="PIRSR601519-1"/>
    </source>
</evidence>